<keyword evidence="2" id="KW-1185">Reference proteome</keyword>
<dbReference type="EMBL" id="FWXR01000027">
    <property type="protein sequence ID" value="SMD10245.1"/>
    <property type="molecule type" value="Genomic_DNA"/>
</dbReference>
<proteinExistence type="predicted"/>
<dbReference type="InterPro" id="IPR036086">
    <property type="entry name" value="ParB/Sulfiredoxin_sf"/>
</dbReference>
<dbReference type="Proteomes" id="UP000192656">
    <property type="component" value="Unassembled WGS sequence"/>
</dbReference>
<dbReference type="STRING" id="937218.SAMN06297251_12754"/>
<protein>
    <submittedName>
        <fullName evidence="1">ParB-like nuclease domain-containing protein</fullName>
    </submittedName>
</protein>
<name>A0A1W2EKU2_9HYPH</name>
<dbReference type="Gene3D" id="3.90.1530.10">
    <property type="entry name" value="Conserved hypothetical protein from pyrococcus furiosus pfu- 392566-001, ParB domain"/>
    <property type="match status" value="1"/>
</dbReference>
<dbReference type="OrthoDB" id="4545778at2"/>
<dbReference type="RefSeq" id="WP_084412456.1">
    <property type="nucleotide sequence ID" value="NZ_FWXR01000027.1"/>
</dbReference>
<evidence type="ECO:0000313" key="1">
    <source>
        <dbReference type="EMBL" id="SMD10245.1"/>
    </source>
</evidence>
<evidence type="ECO:0000313" key="2">
    <source>
        <dbReference type="Proteomes" id="UP000192656"/>
    </source>
</evidence>
<accession>A0A1W2EKU2</accession>
<dbReference type="SUPFAM" id="SSF110849">
    <property type="entry name" value="ParB/Sulfiredoxin"/>
    <property type="match status" value="1"/>
</dbReference>
<reference evidence="1 2" key="1">
    <citation type="submission" date="2017-04" db="EMBL/GenBank/DDBJ databases">
        <authorList>
            <person name="Afonso C.L."/>
            <person name="Miller P.J."/>
            <person name="Scott M.A."/>
            <person name="Spackman E."/>
            <person name="Goraichik I."/>
            <person name="Dimitrov K.M."/>
            <person name="Suarez D.L."/>
            <person name="Swayne D.E."/>
        </authorList>
    </citation>
    <scope>NUCLEOTIDE SEQUENCE [LARGE SCALE GENOMIC DNA]</scope>
    <source>
        <strain evidence="1 2">CGMCC 1.10972</strain>
    </source>
</reference>
<organism evidence="1 2">
    <name type="scientific">Fulvimarina manganoxydans</name>
    <dbReference type="NCBI Taxonomy" id="937218"/>
    <lineage>
        <taxon>Bacteria</taxon>
        <taxon>Pseudomonadati</taxon>
        <taxon>Pseudomonadota</taxon>
        <taxon>Alphaproteobacteria</taxon>
        <taxon>Hyphomicrobiales</taxon>
        <taxon>Aurantimonadaceae</taxon>
        <taxon>Fulvimarina</taxon>
    </lineage>
</organism>
<sequence length="292" mass="32173">MSELRPISRDLPRPPSIEPGPAPMLQWIDIELLVVDESYQRELRADNMKAIRRIAERFDWSKFSTVHVAPIEGGRFAIIDGQHRTHAAAACGFSQVPCQVTPMDRTRQAAAFAAINGLVTRVTAWQIYKAALTARETWAIELDEIASAAGCKIGRNATPAADKQAGQIYSITYLRKAIATHGAERTQKTLTVLREAEGTGDTVELWSFAYFKPLFEAIASRPRCLRNSDGLKASLAAMDVWALESEAENMVAQRRRAGQPFVSKIEILESLIGDALDKAMPERMALPAPKAA</sequence>
<dbReference type="AlphaFoldDB" id="A0A1W2EKU2"/>
<gene>
    <name evidence="1" type="ORF">SAMN06297251_12754</name>
</gene>